<keyword evidence="1" id="KW-1133">Transmembrane helix</keyword>
<keyword evidence="3" id="KW-1185">Reference proteome</keyword>
<proteinExistence type="predicted"/>
<gene>
    <name evidence="2" type="ORF">CLV41_10813</name>
</gene>
<name>A0A2S3UPS8_9HYPH</name>
<protein>
    <submittedName>
        <fullName evidence="2">Putative secreted protein with PEP-CTERM sorting signal</fullName>
    </submittedName>
</protein>
<dbReference type="InterPro" id="IPR057700">
    <property type="entry name" value="DUF7940"/>
</dbReference>
<feature type="transmembrane region" description="Helical" evidence="1">
    <location>
        <begin position="49"/>
        <end position="69"/>
    </location>
</feature>
<keyword evidence="1" id="KW-0472">Membrane</keyword>
<feature type="transmembrane region" description="Helical" evidence="1">
    <location>
        <begin position="21"/>
        <end position="43"/>
    </location>
</feature>
<evidence type="ECO:0000313" key="3">
    <source>
        <dbReference type="Proteomes" id="UP000236959"/>
    </source>
</evidence>
<reference evidence="2 3" key="1">
    <citation type="submission" date="2018-01" db="EMBL/GenBank/DDBJ databases">
        <title>Genomic Encyclopedia of Archaeal and Bacterial Type Strains, Phase II (KMG-II): from individual species to whole genera.</title>
        <authorList>
            <person name="Goeker M."/>
        </authorList>
    </citation>
    <scope>NUCLEOTIDE SEQUENCE [LARGE SCALE GENOMIC DNA]</scope>
    <source>
        <strain evidence="2 3">DSM 17023</strain>
    </source>
</reference>
<dbReference type="Pfam" id="PF25612">
    <property type="entry name" value="DUF7940"/>
    <property type="match status" value="1"/>
</dbReference>
<organism evidence="2 3">
    <name type="scientific">Roseibium marinum</name>
    <dbReference type="NCBI Taxonomy" id="281252"/>
    <lineage>
        <taxon>Bacteria</taxon>
        <taxon>Pseudomonadati</taxon>
        <taxon>Pseudomonadota</taxon>
        <taxon>Alphaproteobacteria</taxon>
        <taxon>Hyphomicrobiales</taxon>
        <taxon>Stappiaceae</taxon>
        <taxon>Roseibium</taxon>
    </lineage>
</organism>
<dbReference type="EMBL" id="PPCN01000008">
    <property type="protein sequence ID" value="POF29590.1"/>
    <property type="molecule type" value="Genomic_DNA"/>
</dbReference>
<keyword evidence="1" id="KW-0812">Transmembrane</keyword>
<evidence type="ECO:0000313" key="2">
    <source>
        <dbReference type="EMBL" id="POF29590.1"/>
    </source>
</evidence>
<evidence type="ECO:0000256" key="1">
    <source>
        <dbReference type="SAM" id="Phobius"/>
    </source>
</evidence>
<sequence length="77" mass="8491">MFESFFMKLTADWRRVLKRAWSVRLMVFAALLSGAETALPFLGNSIEPGRLAGLSALATAGAFVARILAQKDMEDEK</sequence>
<accession>A0A2S3UPS8</accession>
<dbReference type="Proteomes" id="UP000236959">
    <property type="component" value="Unassembled WGS sequence"/>
</dbReference>
<dbReference type="AlphaFoldDB" id="A0A2S3UPS8"/>
<comment type="caution">
    <text evidence="2">The sequence shown here is derived from an EMBL/GenBank/DDBJ whole genome shotgun (WGS) entry which is preliminary data.</text>
</comment>